<dbReference type="Proteomes" id="UP001055811">
    <property type="component" value="Linkage Group LG07"/>
</dbReference>
<proteinExistence type="predicted"/>
<sequence>MIHENPKDSCNSFKVVPNLYISYAAICVCPGLCQCLCVCVCVCICTINQEGVVVNVSEERKRLMVEWNSA</sequence>
<keyword evidence="2" id="KW-1185">Reference proteome</keyword>
<accession>A0ACB9AMF2</accession>
<evidence type="ECO:0000313" key="1">
    <source>
        <dbReference type="EMBL" id="KAI3710888.1"/>
    </source>
</evidence>
<gene>
    <name evidence="1" type="ORF">L2E82_40683</name>
</gene>
<name>A0ACB9AMF2_CICIN</name>
<comment type="caution">
    <text evidence="1">The sequence shown here is derived from an EMBL/GenBank/DDBJ whole genome shotgun (WGS) entry which is preliminary data.</text>
</comment>
<protein>
    <submittedName>
        <fullName evidence="1">Uncharacterized protein</fullName>
    </submittedName>
</protein>
<reference evidence="1 2" key="2">
    <citation type="journal article" date="2022" name="Mol. Ecol. Resour.">
        <title>The genomes of chicory, endive, great burdock and yacon provide insights into Asteraceae paleo-polyploidization history and plant inulin production.</title>
        <authorList>
            <person name="Fan W."/>
            <person name="Wang S."/>
            <person name="Wang H."/>
            <person name="Wang A."/>
            <person name="Jiang F."/>
            <person name="Liu H."/>
            <person name="Zhao H."/>
            <person name="Xu D."/>
            <person name="Zhang Y."/>
        </authorList>
    </citation>
    <scope>NUCLEOTIDE SEQUENCE [LARGE SCALE GENOMIC DNA]</scope>
    <source>
        <strain evidence="2">cv. Punajuju</strain>
        <tissue evidence="1">Leaves</tissue>
    </source>
</reference>
<evidence type="ECO:0000313" key="2">
    <source>
        <dbReference type="Proteomes" id="UP001055811"/>
    </source>
</evidence>
<reference evidence="2" key="1">
    <citation type="journal article" date="2022" name="Mol. Ecol. Resour.">
        <title>The genomes of chicory, endive, great burdock and yacon provide insights into Asteraceae palaeo-polyploidization history and plant inulin production.</title>
        <authorList>
            <person name="Fan W."/>
            <person name="Wang S."/>
            <person name="Wang H."/>
            <person name="Wang A."/>
            <person name="Jiang F."/>
            <person name="Liu H."/>
            <person name="Zhao H."/>
            <person name="Xu D."/>
            <person name="Zhang Y."/>
        </authorList>
    </citation>
    <scope>NUCLEOTIDE SEQUENCE [LARGE SCALE GENOMIC DNA]</scope>
    <source>
        <strain evidence="2">cv. Punajuju</strain>
    </source>
</reference>
<dbReference type="EMBL" id="CM042015">
    <property type="protein sequence ID" value="KAI3710888.1"/>
    <property type="molecule type" value="Genomic_DNA"/>
</dbReference>
<organism evidence="1 2">
    <name type="scientific">Cichorium intybus</name>
    <name type="common">Chicory</name>
    <dbReference type="NCBI Taxonomy" id="13427"/>
    <lineage>
        <taxon>Eukaryota</taxon>
        <taxon>Viridiplantae</taxon>
        <taxon>Streptophyta</taxon>
        <taxon>Embryophyta</taxon>
        <taxon>Tracheophyta</taxon>
        <taxon>Spermatophyta</taxon>
        <taxon>Magnoliopsida</taxon>
        <taxon>eudicotyledons</taxon>
        <taxon>Gunneridae</taxon>
        <taxon>Pentapetalae</taxon>
        <taxon>asterids</taxon>
        <taxon>campanulids</taxon>
        <taxon>Asterales</taxon>
        <taxon>Asteraceae</taxon>
        <taxon>Cichorioideae</taxon>
        <taxon>Cichorieae</taxon>
        <taxon>Cichoriinae</taxon>
        <taxon>Cichorium</taxon>
    </lineage>
</organism>